<feature type="transmembrane region" description="Helical" evidence="1">
    <location>
        <begin position="61"/>
        <end position="83"/>
    </location>
</feature>
<protein>
    <submittedName>
        <fullName evidence="2">DUF6463 family protein</fullName>
    </submittedName>
</protein>
<proteinExistence type="predicted"/>
<evidence type="ECO:0000313" key="3">
    <source>
        <dbReference type="Proteomes" id="UP001597459"/>
    </source>
</evidence>
<keyword evidence="1" id="KW-0472">Membrane</keyword>
<sequence length="131" mass="14725">MKSLNGTIIILTGIGHTLFGLSPSAFGKQFATFADHFFFKISEGLDEFPANNGQMNYENFAAFWFFYFGLLLIPLGIAVYHIEKNSGKIPKAVRFSYLALILVGIYMIPNSGMTFIMLPHALYMMIPKRSL</sequence>
<feature type="transmembrane region" description="Helical" evidence="1">
    <location>
        <begin position="95"/>
        <end position="118"/>
    </location>
</feature>
<organism evidence="2 3">
    <name type="scientific">Aquimarina hainanensis</name>
    <dbReference type="NCBI Taxonomy" id="1578017"/>
    <lineage>
        <taxon>Bacteria</taxon>
        <taxon>Pseudomonadati</taxon>
        <taxon>Bacteroidota</taxon>
        <taxon>Flavobacteriia</taxon>
        <taxon>Flavobacteriales</taxon>
        <taxon>Flavobacteriaceae</taxon>
        <taxon>Aquimarina</taxon>
    </lineage>
</organism>
<accession>A0ABW5N3X1</accession>
<dbReference type="Proteomes" id="UP001597459">
    <property type="component" value="Unassembled WGS sequence"/>
</dbReference>
<keyword evidence="1" id="KW-0812">Transmembrane</keyword>
<name>A0ABW5N3X1_9FLAO</name>
<evidence type="ECO:0000313" key="2">
    <source>
        <dbReference type="EMBL" id="MFD2589784.1"/>
    </source>
</evidence>
<gene>
    <name evidence="2" type="ORF">ACFSTE_03010</name>
</gene>
<keyword evidence="3" id="KW-1185">Reference proteome</keyword>
<reference evidence="3" key="1">
    <citation type="journal article" date="2019" name="Int. J. Syst. Evol. Microbiol.">
        <title>The Global Catalogue of Microorganisms (GCM) 10K type strain sequencing project: providing services to taxonomists for standard genome sequencing and annotation.</title>
        <authorList>
            <consortium name="The Broad Institute Genomics Platform"/>
            <consortium name="The Broad Institute Genome Sequencing Center for Infectious Disease"/>
            <person name="Wu L."/>
            <person name="Ma J."/>
        </authorList>
    </citation>
    <scope>NUCLEOTIDE SEQUENCE [LARGE SCALE GENOMIC DNA]</scope>
    <source>
        <strain evidence="3">KCTC 42423</strain>
    </source>
</reference>
<evidence type="ECO:0000256" key="1">
    <source>
        <dbReference type="SAM" id="Phobius"/>
    </source>
</evidence>
<comment type="caution">
    <text evidence="2">The sequence shown here is derived from an EMBL/GenBank/DDBJ whole genome shotgun (WGS) entry which is preliminary data.</text>
</comment>
<dbReference type="Pfam" id="PF20064">
    <property type="entry name" value="DUF6463"/>
    <property type="match status" value="1"/>
</dbReference>
<dbReference type="RefSeq" id="WP_378256319.1">
    <property type="nucleotide sequence ID" value="NZ_JBHSJV010000001.1"/>
</dbReference>
<dbReference type="EMBL" id="JBHULX010000002">
    <property type="protein sequence ID" value="MFD2589784.1"/>
    <property type="molecule type" value="Genomic_DNA"/>
</dbReference>
<dbReference type="InterPro" id="IPR045590">
    <property type="entry name" value="DUF6463"/>
</dbReference>
<keyword evidence="1" id="KW-1133">Transmembrane helix</keyword>